<evidence type="ECO:0000313" key="9">
    <source>
        <dbReference type="EMBL" id="QBM89985.1"/>
    </source>
</evidence>
<evidence type="ECO:0000313" key="10">
    <source>
        <dbReference type="Proteomes" id="UP000292447"/>
    </source>
</evidence>
<proteinExistence type="inferred from homology"/>
<dbReference type="GO" id="GO:0006465">
    <property type="term" value="P:signal peptide processing"/>
    <property type="evidence" value="ECO:0007669"/>
    <property type="project" value="InterPro"/>
</dbReference>
<feature type="domain" description="Peptidase S26" evidence="8">
    <location>
        <begin position="14"/>
        <end position="156"/>
    </location>
</feature>
<dbReference type="PANTHER" id="PTHR12383">
    <property type="entry name" value="PROTEASE FAMILY S26 MITOCHONDRIAL INNER MEMBRANE PROTEASE-RELATED"/>
    <property type="match status" value="1"/>
</dbReference>
<keyword evidence="10" id="KW-1185">Reference proteome</keyword>
<dbReference type="FunFam" id="2.10.109.10:FF:000018">
    <property type="entry name" value="Mitochondrial inner membrane protease subunit"/>
    <property type="match status" value="1"/>
</dbReference>
<dbReference type="InterPro" id="IPR000223">
    <property type="entry name" value="Pept_S26A_signal_pept_1"/>
</dbReference>
<dbReference type="GO" id="GO:0004252">
    <property type="term" value="F:serine-type endopeptidase activity"/>
    <property type="evidence" value="ECO:0007669"/>
    <property type="project" value="InterPro"/>
</dbReference>
<dbReference type="EC" id="3.4.21.-" evidence="7"/>
<dbReference type="GO" id="GO:0042720">
    <property type="term" value="C:mitochondrial inner membrane peptidase complex"/>
    <property type="evidence" value="ECO:0007669"/>
    <property type="project" value="TreeGrafter"/>
</dbReference>
<sequence>MVTEALKFVGSIASWTVRAGCAAHLVNEYIYEFTETRGELMLTTLQARRDFVHALKTHRLGRGLQMGDIVVATKPSDPDHRICKRITGMPGDVILVDPSALSLLTNLPAKCVQNDGYNKYVEVPAGHVWVTGDNLSHSLDSRSYLWLPMGLIKGKVIAANSMDKGLWDENGNFWFYNFRWLKNTFVDE</sequence>
<evidence type="ECO:0000259" key="8">
    <source>
        <dbReference type="Pfam" id="PF10502"/>
    </source>
</evidence>
<keyword evidence="5" id="KW-0472">Membrane</keyword>
<dbReference type="Proteomes" id="UP000292447">
    <property type="component" value="Chromosome V"/>
</dbReference>
<comment type="similarity">
    <text evidence="6">Belongs to the peptidase S26 family. IMP1 subfamily.</text>
</comment>
<dbReference type="InterPro" id="IPR036286">
    <property type="entry name" value="LexA/Signal_pep-like_sf"/>
</dbReference>
<dbReference type="InterPro" id="IPR019533">
    <property type="entry name" value="Peptidase_S26"/>
</dbReference>
<evidence type="ECO:0000256" key="7">
    <source>
        <dbReference type="RuleBase" id="RU362041"/>
    </source>
</evidence>
<keyword evidence="7 9" id="KW-0645">Protease</keyword>
<evidence type="ECO:0000256" key="3">
    <source>
        <dbReference type="ARBA" id="ARBA00022801"/>
    </source>
</evidence>
<accession>A0A4P6XT48</accession>
<dbReference type="Pfam" id="PF10502">
    <property type="entry name" value="Peptidase_S26"/>
    <property type="match status" value="1"/>
</dbReference>
<dbReference type="SUPFAM" id="SSF51306">
    <property type="entry name" value="LexA/Signal peptidase"/>
    <property type="match status" value="1"/>
</dbReference>
<dbReference type="PROSITE" id="PS00760">
    <property type="entry name" value="SPASE_I_2"/>
    <property type="match status" value="1"/>
</dbReference>
<dbReference type="CDD" id="cd06530">
    <property type="entry name" value="S26_SPase_I"/>
    <property type="match status" value="1"/>
</dbReference>
<keyword evidence="3 7" id="KW-0378">Hydrolase</keyword>
<evidence type="ECO:0000256" key="2">
    <source>
        <dbReference type="ARBA" id="ARBA00022792"/>
    </source>
</evidence>
<keyword evidence="2 7" id="KW-0999">Mitochondrion inner membrane</keyword>
<evidence type="ECO:0000256" key="5">
    <source>
        <dbReference type="ARBA" id="ARBA00023136"/>
    </source>
</evidence>
<dbReference type="NCBIfam" id="TIGR02227">
    <property type="entry name" value="sigpep_I_bact"/>
    <property type="match status" value="1"/>
</dbReference>
<dbReference type="AlphaFoldDB" id="A0A4P6XT48"/>
<dbReference type="PRINTS" id="PR00727">
    <property type="entry name" value="LEADERPTASE"/>
</dbReference>
<organism evidence="9 10">
    <name type="scientific">Metschnikowia aff. pulcherrima</name>
    <dbReference type="NCBI Taxonomy" id="2163413"/>
    <lineage>
        <taxon>Eukaryota</taxon>
        <taxon>Fungi</taxon>
        <taxon>Dikarya</taxon>
        <taxon>Ascomycota</taxon>
        <taxon>Saccharomycotina</taxon>
        <taxon>Pichiomycetes</taxon>
        <taxon>Metschnikowiaceae</taxon>
        <taxon>Metschnikowia</taxon>
    </lineage>
</organism>
<gene>
    <name evidence="9" type="primary">MPUL0E02220</name>
    <name evidence="9" type="ORF">METSCH_E02220</name>
</gene>
<name>A0A4P6XT48_9ASCO</name>
<protein>
    <recommendedName>
        <fullName evidence="7">Mitochondrial inner membrane protease subunit</fullName>
        <ecNumber evidence="7">3.4.21.-</ecNumber>
    </recommendedName>
</protein>
<evidence type="ECO:0000256" key="6">
    <source>
        <dbReference type="ARBA" id="ARBA00038445"/>
    </source>
</evidence>
<dbReference type="InterPro" id="IPR019757">
    <property type="entry name" value="Pept_S26A_signal_pept_1_Lys-AS"/>
</dbReference>
<dbReference type="GO" id="GO:0006627">
    <property type="term" value="P:protein processing involved in protein targeting to mitochondrion"/>
    <property type="evidence" value="ECO:0007669"/>
    <property type="project" value="TreeGrafter"/>
</dbReference>
<keyword evidence="4 7" id="KW-0496">Mitochondrion</keyword>
<dbReference type="STRING" id="2163413.A0A4P6XT48"/>
<dbReference type="Gene3D" id="2.10.109.10">
    <property type="entry name" value="Umud Fragment, subunit A"/>
    <property type="match status" value="1"/>
</dbReference>
<dbReference type="CDD" id="cd06462">
    <property type="entry name" value="Peptidase_S24_S26"/>
    <property type="match status" value="1"/>
</dbReference>
<comment type="subcellular location">
    <subcellularLocation>
        <location evidence="1 7">Mitochondrion inner membrane</location>
    </subcellularLocation>
</comment>
<evidence type="ECO:0000256" key="4">
    <source>
        <dbReference type="ARBA" id="ARBA00023128"/>
    </source>
</evidence>
<dbReference type="InterPro" id="IPR052064">
    <property type="entry name" value="Mito_IMP1_subunit"/>
</dbReference>
<reference evidence="10" key="1">
    <citation type="submission" date="2019-03" db="EMBL/GenBank/DDBJ databases">
        <title>Snf2 controls pulcherriminic acid biosynthesis and connects pigmentation and antifungal activity of the yeast Metschnikowia pulcherrima.</title>
        <authorList>
            <person name="Gore-Lloyd D."/>
            <person name="Sumann I."/>
            <person name="Brachmann A.O."/>
            <person name="Schneeberger K."/>
            <person name="Ortiz-Merino R.A."/>
            <person name="Moreno-Beltran M."/>
            <person name="Schlaefli M."/>
            <person name="Kirner P."/>
            <person name="Santos Kron A."/>
            <person name="Wolfe K.H."/>
            <person name="Piel J."/>
            <person name="Ahrens C.H."/>
            <person name="Henk D."/>
            <person name="Freimoser F.M."/>
        </authorList>
    </citation>
    <scope>NUCLEOTIDE SEQUENCE [LARGE SCALE GENOMIC DNA]</scope>
    <source>
        <strain evidence="10">APC 1.2</strain>
    </source>
</reference>
<evidence type="ECO:0000256" key="1">
    <source>
        <dbReference type="ARBA" id="ARBA00004273"/>
    </source>
</evidence>
<dbReference type="EMBL" id="CP034460">
    <property type="protein sequence ID" value="QBM89985.1"/>
    <property type="molecule type" value="Genomic_DNA"/>
</dbReference>
<dbReference type="PANTHER" id="PTHR12383:SF16">
    <property type="entry name" value="MITOCHONDRIAL INNER MEMBRANE PROTEASE SUBUNIT 1"/>
    <property type="match status" value="1"/>
</dbReference>